<reference evidence="4 5" key="1">
    <citation type="journal article" date="2017" name="G3 (Bethesda)">
        <title>First Draft Genome Sequence of the Pathogenic Fungus Lomentospora prolificans (Formerly Scedosporium prolificans).</title>
        <authorList>
            <person name="Luo R."/>
            <person name="Zimin A."/>
            <person name="Workman R."/>
            <person name="Fan Y."/>
            <person name="Pertea G."/>
            <person name="Grossman N."/>
            <person name="Wear M.P."/>
            <person name="Jia B."/>
            <person name="Miller H."/>
            <person name="Casadevall A."/>
            <person name="Timp W."/>
            <person name="Zhang S.X."/>
            <person name="Salzberg S.L."/>
        </authorList>
    </citation>
    <scope>NUCLEOTIDE SEQUENCE [LARGE SCALE GENOMIC DNA]</scope>
    <source>
        <strain evidence="4 5">JHH-5317</strain>
    </source>
</reference>
<gene>
    <name evidence="4" type="ORF">jhhlp_005949</name>
</gene>
<dbReference type="Pfam" id="PF00134">
    <property type="entry name" value="Cyclin_N"/>
    <property type="match status" value="1"/>
</dbReference>
<keyword evidence="5" id="KW-1185">Reference proteome</keyword>
<evidence type="ECO:0000313" key="5">
    <source>
        <dbReference type="Proteomes" id="UP000233524"/>
    </source>
</evidence>
<dbReference type="PANTHER" id="PTHR10026">
    <property type="entry name" value="CYCLIN"/>
    <property type="match status" value="1"/>
</dbReference>
<dbReference type="Gene3D" id="1.10.472.10">
    <property type="entry name" value="Cyclin-like"/>
    <property type="match status" value="1"/>
</dbReference>
<evidence type="ECO:0000259" key="3">
    <source>
        <dbReference type="Pfam" id="PF00134"/>
    </source>
</evidence>
<feature type="domain" description="Cyclin N-terminal" evidence="3">
    <location>
        <begin position="119"/>
        <end position="207"/>
    </location>
</feature>
<proteinExistence type="predicted"/>
<feature type="compositionally biased region" description="Low complexity" evidence="2">
    <location>
        <begin position="21"/>
        <end position="34"/>
    </location>
</feature>
<feature type="compositionally biased region" description="Acidic residues" evidence="2">
    <location>
        <begin position="419"/>
        <end position="428"/>
    </location>
</feature>
<dbReference type="VEuPathDB" id="FungiDB:jhhlp_005949"/>
<comment type="caution">
    <text evidence="4">The sequence shown here is derived from an EMBL/GenBank/DDBJ whole genome shotgun (WGS) entry which is preliminary data.</text>
</comment>
<dbReference type="OrthoDB" id="4951845at2759"/>
<feature type="compositionally biased region" description="Gly residues" evidence="2">
    <location>
        <begin position="458"/>
        <end position="468"/>
    </location>
</feature>
<evidence type="ECO:0000256" key="2">
    <source>
        <dbReference type="SAM" id="MobiDB-lite"/>
    </source>
</evidence>
<evidence type="ECO:0000313" key="4">
    <source>
        <dbReference type="EMBL" id="PKS07347.1"/>
    </source>
</evidence>
<dbReference type="InterPro" id="IPR006671">
    <property type="entry name" value="Cyclin_N"/>
</dbReference>
<dbReference type="STRING" id="41688.A0A2N3N4I8"/>
<dbReference type="InParanoid" id="A0A2N3N4I8"/>
<dbReference type="EMBL" id="NLAX01000701">
    <property type="protein sequence ID" value="PKS07347.1"/>
    <property type="molecule type" value="Genomic_DNA"/>
</dbReference>
<evidence type="ECO:0000256" key="1">
    <source>
        <dbReference type="ARBA" id="ARBA00014912"/>
    </source>
</evidence>
<dbReference type="CDD" id="cd20546">
    <property type="entry name" value="CYCLIN_SpCG1C_ScCTK2-like_rpt2"/>
    <property type="match status" value="1"/>
</dbReference>
<sequence length="543" mass="60560">MAEPRNGAPRGDSNPDAGSIAGPADNNNDASAAPELPIGPHPGIVTVPEQYIFEQNIRQMQRAAGSDPTREDNYRLQGVQMIDNVRKALQLFVFPFAARPAPYATEVLGLINDCRPVRTFDTAVVYYHRFRLRHREVEYNFQDSAMAALFLACKVEDTIKKAKDILCAAYNLKNPDHQTTPDDKLFEQPSRVMVGLERMMLEIISFDFRTRYPQKYLMKVVRSLLGPEEGRSFLQIAYEVSMDMYKTFVPIKQTCLTMVLAIVELTSRVTCQYVDVVREINPARWNVTRQSVMETILDLLDLYTQFHKSTKLGQRYDLARFIDVKIKINAELDASPDLSRHEFSCQPCVERGVAESQAATAPGAGPGSITALTMTATYNSLKPGNKHSNSTLRFVFDREEARREAGNISEYFKEEYEEIEVEVEEPIPEPERFPDNQHNPRQRDRGHGHGHGARGRGRGGGGGGGGGGRELDGDHILETLNHNHPHDRRGGGGGGGGGGVVAVAVVADITESWRPEKCLDGSFLKFPSVFTHHCIGEALYFYS</sequence>
<feature type="region of interest" description="Disordered" evidence="2">
    <location>
        <begin position="419"/>
        <end position="474"/>
    </location>
</feature>
<dbReference type="SUPFAM" id="SSF47954">
    <property type="entry name" value="Cyclin-like"/>
    <property type="match status" value="2"/>
</dbReference>
<feature type="region of interest" description="Disordered" evidence="2">
    <location>
        <begin position="1"/>
        <end position="40"/>
    </location>
</feature>
<dbReference type="InterPro" id="IPR043198">
    <property type="entry name" value="Cyclin/Ssn8"/>
</dbReference>
<dbReference type="InterPro" id="IPR036915">
    <property type="entry name" value="Cyclin-like_sf"/>
</dbReference>
<protein>
    <recommendedName>
        <fullName evidence="1">RNA polymerase II holoenzyme cyclin-like subunit</fullName>
    </recommendedName>
</protein>
<dbReference type="GO" id="GO:0006357">
    <property type="term" value="P:regulation of transcription by RNA polymerase II"/>
    <property type="evidence" value="ECO:0007669"/>
    <property type="project" value="InterPro"/>
</dbReference>
<dbReference type="AlphaFoldDB" id="A0A2N3N4I8"/>
<dbReference type="GO" id="GO:0016538">
    <property type="term" value="F:cyclin-dependent protein serine/threonine kinase regulator activity"/>
    <property type="evidence" value="ECO:0007669"/>
    <property type="project" value="InterPro"/>
</dbReference>
<organism evidence="4 5">
    <name type="scientific">Lomentospora prolificans</name>
    <dbReference type="NCBI Taxonomy" id="41688"/>
    <lineage>
        <taxon>Eukaryota</taxon>
        <taxon>Fungi</taxon>
        <taxon>Dikarya</taxon>
        <taxon>Ascomycota</taxon>
        <taxon>Pezizomycotina</taxon>
        <taxon>Sordariomycetes</taxon>
        <taxon>Hypocreomycetidae</taxon>
        <taxon>Microascales</taxon>
        <taxon>Microascaceae</taxon>
        <taxon>Lomentospora</taxon>
    </lineage>
</organism>
<accession>A0A2N3N4I8</accession>
<name>A0A2N3N4I8_9PEZI</name>
<feature type="compositionally biased region" description="Basic residues" evidence="2">
    <location>
        <begin position="448"/>
        <end position="457"/>
    </location>
</feature>
<dbReference type="Proteomes" id="UP000233524">
    <property type="component" value="Unassembled WGS sequence"/>
</dbReference>